<organism evidence="2 3">
    <name type="scientific">Ranatra chinensis</name>
    <dbReference type="NCBI Taxonomy" id="642074"/>
    <lineage>
        <taxon>Eukaryota</taxon>
        <taxon>Metazoa</taxon>
        <taxon>Ecdysozoa</taxon>
        <taxon>Arthropoda</taxon>
        <taxon>Hexapoda</taxon>
        <taxon>Insecta</taxon>
        <taxon>Pterygota</taxon>
        <taxon>Neoptera</taxon>
        <taxon>Paraneoptera</taxon>
        <taxon>Hemiptera</taxon>
        <taxon>Heteroptera</taxon>
        <taxon>Panheteroptera</taxon>
        <taxon>Nepomorpha</taxon>
        <taxon>Nepidae</taxon>
        <taxon>Ranatrinae</taxon>
        <taxon>Ranatra</taxon>
    </lineage>
</organism>
<dbReference type="Proteomes" id="UP001558652">
    <property type="component" value="Unassembled WGS sequence"/>
</dbReference>
<dbReference type="EMBL" id="JBFDAA010000016">
    <property type="protein sequence ID" value="KAL1117490.1"/>
    <property type="molecule type" value="Genomic_DNA"/>
</dbReference>
<feature type="region of interest" description="Disordered" evidence="1">
    <location>
        <begin position="817"/>
        <end position="859"/>
    </location>
</feature>
<feature type="compositionally biased region" description="Basic and acidic residues" evidence="1">
    <location>
        <begin position="704"/>
        <end position="718"/>
    </location>
</feature>
<feature type="region of interest" description="Disordered" evidence="1">
    <location>
        <begin position="323"/>
        <end position="347"/>
    </location>
</feature>
<dbReference type="AlphaFoldDB" id="A0ABD0Y474"/>
<feature type="compositionally biased region" description="Polar residues" evidence="1">
    <location>
        <begin position="505"/>
        <end position="514"/>
    </location>
</feature>
<evidence type="ECO:0000313" key="3">
    <source>
        <dbReference type="Proteomes" id="UP001558652"/>
    </source>
</evidence>
<feature type="compositionally biased region" description="Low complexity" evidence="1">
    <location>
        <begin position="333"/>
        <end position="343"/>
    </location>
</feature>
<gene>
    <name evidence="2" type="ORF">AAG570_004813</name>
</gene>
<feature type="region of interest" description="Disordered" evidence="1">
    <location>
        <begin position="777"/>
        <end position="803"/>
    </location>
</feature>
<reference evidence="2 3" key="1">
    <citation type="submission" date="2024-07" db="EMBL/GenBank/DDBJ databases">
        <title>Chromosome-level genome assembly of the water stick insect Ranatra chinensis (Heteroptera: Nepidae).</title>
        <authorList>
            <person name="Liu X."/>
        </authorList>
    </citation>
    <scope>NUCLEOTIDE SEQUENCE [LARGE SCALE GENOMIC DNA]</scope>
    <source>
        <strain evidence="2">Cailab_2021Rc</strain>
        <tissue evidence="2">Muscle</tissue>
    </source>
</reference>
<feature type="region of interest" description="Disordered" evidence="1">
    <location>
        <begin position="218"/>
        <end position="239"/>
    </location>
</feature>
<feature type="compositionally biased region" description="Low complexity" evidence="1">
    <location>
        <begin position="401"/>
        <end position="412"/>
    </location>
</feature>
<feature type="region of interest" description="Disordered" evidence="1">
    <location>
        <begin position="359"/>
        <end position="556"/>
    </location>
</feature>
<comment type="caution">
    <text evidence="2">The sequence shown here is derived from an EMBL/GenBank/DDBJ whole genome shotgun (WGS) entry which is preliminary data.</text>
</comment>
<proteinExistence type="predicted"/>
<feature type="compositionally biased region" description="Low complexity" evidence="1">
    <location>
        <begin position="469"/>
        <end position="480"/>
    </location>
</feature>
<sequence>MTNRCEAEGKLHLCTPQLRRYLASFDLSGDAVTNNGLTLENRFQQILIRAILPLIVEVGCLSAEEGVTDLFVKWCSLSQEERERVDAVHGDRYVGRHVHQGAEQAAYSGRNPWPARHDMTLILNRALAVWERIQDTQGAPGFDADAFVFTCDPDLEEELVDAARTLETILHFVAASPPGLHKWETSPWQRTLYHHLRLPTGNNSPEVTSEELLDSETVVEEGDEGAVEQPPTTTGPKSAEIKEAIADDSIEGELRPDVEDLEDNSTHSLPDDRGAIADVIEDAMSIMAQISEPLVVEERVHPSSATPPTAGTISVEEPLPGRPAAVEERDHPSSATPPTAGTTFVEEPLQGMALIKNISPREENDHPSSATPPATESTFVEESLPGMALRQSPAVEERDNSSSATPPSAGTTFVEESLPGMALRQSPAVEERDNSSSATPPSAGTTFVEESLPGMALRQSPAVEERDNSSSATPPSAGTSFVEEPLQGMALIKNMSPREERDHPSSATPPTAESTFADESLPGMALRQSPAVEERDHSSSATPPTTGTTFVEESLPVGVLRPSAAVEERDHPSSATLFNPAVKLVEEPETCSEKLPGDIHHAKEASSIKLHVAVCILERIEERSMTAIFDDELGCVRQGLVTSQSGQSGDAGDLCSALPPSTLSSVVVDREISSTALHAEGLRPLVLRSSDVEGRDQPSSAERLTIKPDSAENKREDLSDPSPNARDIDDLERPVPQAVIKSEAISLSSNFEEDQTRIGNVAPSVPSARCAEEEADGTETLGRGASPCERHGGSSTTGGMGLQDMGLQDVAVQDVGDPSAGVRREDIGAASARRTFEKSPSGLLLPGDEDDVPDTTAKL</sequence>
<protein>
    <submittedName>
        <fullName evidence="2">Uncharacterized protein</fullName>
    </submittedName>
</protein>
<keyword evidence="3" id="KW-1185">Reference proteome</keyword>
<evidence type="ECO:0000313" key="2">
    <source>
        <dbReference type="EMBL" id="KAL1117490.1"/>
    </source>
</evidence>
<evidence type="ECO:0000256" key="1">
    <source>
        <dbReference type="SAM" id="MobiDB-lite"/>
    </source>
</evidence>
<feature type="compositionally biased region" description="Low complexity" evidence="1">
    <location>
        <begin position="435"/>
        <end position="446"/>
    </location>
</feature>
<feature type="compositionally biased region" description="Polar residues" evidence="1">
    <location>
        <begin position="367"/>
        <end position="380"/>
    </location>
</feature>
<accession>A0ABD0Y474</accession>
<feature type="region of interest" description="Disordered" evidence="1">
    <location>
        <begin position="689"/>
        <end position="734"/>
    </location>
</feature>
<name>A0ABD0Y474_9HEMI</name>